<evidence type="ECO:0000313" key="1">
    <source>
        <dbReference type="EnsemblPlants" id="cds.evm.model.01.1891"/>
    </source>
</evidence>
<dbReference type="EMBL" id="UZAU01000053">
    <property type="status" value="NOT_ANNOTATED_CDS"/>
    <property type="molecule type" value="Genomic_DNA"/>
</dbReference>
<accession>A0A803NIX0</accession>
<dbReference type="Gramene" id="evm.model.01.1891">
    <property type="protein sequence ID" value="cds.evm.model.01.1891"/>
    <property type="gene ID" value="evm.TU.01.1891"/>
</dbReference>
<sequence>MLNSIMGKIDKNIAQIKATVGPQVISEAAQEAGKASRNQEALVVEDVIEIQPIQQLDLAPDRVPSRSLSPKASQAIPSFNFNWPLRPKVVEAKVLEKVQEANLCLKRHHELAKGERVRGHGLVVTCVALTKFLTPTVGGDVATFTSKIIDQNSNNICELTVEKWAIVDSTDPVMLAHATKRQAAKSMDLAFIATLHPLWKKDPSVLKQLGSNEEEYLAKVHALESDTYFLPASFRSGNEAEKAGFAKVVEVSSEIGAQPKQDQLKCQTQDQTQQ</sequence>
<dbReference type="AlphaFoldDB" id="A0A803NIX0"/>
<organism evidence="1 2">
    <name type="scientific">Cannabis sativa</name>
    <name type="common">Hemp</name>
    <name type="synonym">Marijuana</name>
    <dbReference type="NCBI Taxonomy" id="3483"/>
    <lineage>
        <taxon>Eukaryota</taxon>
        <taxon>Viridiplantae</taxon>
        <taxon>Streptophyta</taxon>
        <taxon>Embryophyta</taxon>
        <taxon>Tracheophyta</taxon>
        <taxon>Spermatophyta</taxon>
        <taxon>Magnoliopsida</taxon>
        <taxon>eudicotyledons</taxon>
        <taxon>Gunneridae</taxon>
        <taxon>Pentapetalae</taxon>
        <taxon>rosids</taxon>
        <taxon>fabids</taxon>
        <taxon>Rosales</taxon>
        <taxon>Cannabaceae</taxon>
        <taxon>Cannabis</taxon>
    </lineage>
</organism>
<protein>
    <submittedName>
        <fullName evidence="1">Uncharacterized protein</fullName>
    </submittedName>
</protein>
<name>A0A803NIX0_CANSA</name>
<keyword evidence="2" id="KW-1185">Reference proteome</keyword>
<dbReference type="EnsemblPlants" id="evm.model.01.1891">
    <property type="protein sequence ID" value="cds.evm.model.01.1891"/>
    <property type="gene ID" value="evm.TU.01.1891"/>
</dbReference>
<evidence type="ECO:0000313" key="2">
    <source>
        <dbReference type="Proteomes" id="UP000596661"/>
    </source>
</evidence>
<reference evidence="1" key="2">
    <citation type="submission" date="2021-03" db="UniProtKB">
        <authorList>
            <consortium name="EnsemblPlants"/>
        </authorList>
    </citation>
    <scope>IDENTIFICATION</scope>
</reference>
<dbReference type="Proteomes" id="UP000596661">
    <property type="component" value="Chromosome 1"/>
</dbReference>
<proteinExistence type="predicted"/>
<reference evidence="1" key="1">
    <citation type="submission" date="2018-11" db="EMBL/GenBank/DDBJ databases">
        <authorList>
            <person name="Grassa J C."/>
        </authorList>
    </citation>
    <scope>NUCLEOTIDE SEQUENCE [LARGE SCALE GENOMIC DNA]</scope>
</reference>